<dbReference type="EMBL" id="BLLF01000410">
    <property type="protein sequence ID" value="GFH11510.1"/>
    <property type="molecule type" value="Genomic_DNA"/>
</dbReference>
<name>A0A699YNE1_HAELA</name>
<feature type="non-terminal residue" evidence="3">
    <location>
        <position position="227"/>
    </location>
</feature>
<dbReference type="PANTHER" id="PTHR45703:SF1">
    <property type="entry name" value="DYNEINS HEAVY CHAIN"/>
    <property type="match status" value="1"/>
</dbReference>
<accession>A0A699YNE1</accession>
<dbReference type="InterPro" id="IPR004273">
    <property type="entry name" value="Dynein_heavy_D6_P-loop"/>
</dbReference>
<dbReference type="GO" id="GO:0045505">
    <property type="term" value="F:dynein intermediate chain binding"/>
    <property type="evidence" value="ECO:0007669"/>
    <property type="project" value="InterPro"/>
</dbReference>
<dbReference type="InterPro" id="IPR041658">
    <property type="entry name" value="AAA_lid_11"/>
</dbReference>
<proteinExistence type="predicted"/>
<keyword evidence="4" id="KW-1185">Reference proteome</keyword>
<reference evidence="3 4" key="1">
    <citation type="submission" date="2020-02" db="EMBL/GenBank/DDBJ databases">
        <title>Draft genome sequence of Haematococcus lacustris strain NIES-144.</title>
        <authorList>
            <person name="Morimoto D."/>
            <person name="Nakagawa S."/>
            <person name="Yoshida T."/>
            <person name="Sawayama S."/>
        </authorList>
    </citation>
    <scope>NUCLEOTIDE SEQUENCE [LARGE SCALE GENOMIC DNA]</scope>
    <source>
        <strain evidence="3 4">NIES-144</strain>
    </source>
</reference>
<dbReference type="PANTHER" id="PTHR45703">
    <property type="entry name" value="DYNEIN HEAVY CHAIN"/>
    <property type="match status" value="1"/>
</dbReference>
<dbReference type="GO" id="GO:0051959">
    <property type="term" value="F:dynein light intermediate chain binding"/>
    <property type="evidence" value="ECO:0007669"/>
    <property type="project" value="InterPro"/>
</dbReference>
<evidence type="ECO:0000259" key="2">
    <source>
        <dbReference type="Pfam" id="PF18198"/>
    </source>
</evidence>
<dbReference type="Proteomes" id="UP000485058">
    <property type="component" value="Unassembled WGS sequence"/>
</dbReference>
<dbReference type="Gene3D" id="1.10.8.720">
    <property type="entry name" value="Region D6 of dynein motor"/>
    <property type="match status" value="1"/>
</dbReference>
<organism evidence="3 4">
    <name type="scientific">Haematococcus lacustris</name>
    <name type="common">Green alga</name>
    <name type="synonym">Haematococcus pluvialis</name>
    <dbReference type="NCBI Taxonomy" id="44745"/>
    <lineage>
        <taxon>Eukaryota</taxon>
        <taxon>Viridiplantae</taxon>
        <taxon>Chlorophyta</taxon>
        <taxon>core chlorophytes</taxon>
        <taxon>Chlorophyceae</taxon>
        <taxon>CS clade</taxon>
        <taxon>Chlamydomonadales</taxon>
        <taxon>Haematococcaceae</taxon>
        <taxon>Haematococcus</taxon>
    </lineage>
</organism>
<dbReference type="GO" id="GO:0030286">
    <property type="term" value="C:dynein complex"/>
    <property type="evidence" value="ECO:0007669"/>
    <property type="project" value="InterPro"/>
</dbReference>
<dbReference type="GO" id="GO:0007018">
    <property type="term" value="P:microtubule-based movement"/>
    <property type="evidence" value="ECO:0007669"/>
    <property type="project" value="InterPro"/>
</dbReference>
<dbReference type="InterPro" id="IPR027417">
    <property type="entry name" value="P-loop_NTPase"/>
</dbReference>
<evidence type="ECO:0000313" key="3">
    <source>
        <dbReference type="EMBL" id="GFH11510.1"/>
    </source>
</evidence>
<sequence>NCHLATSFLPRLELLCEKSLGGEGPAGAVSPNFRLWLTSYPSPHFPQAILENGLKITNEPPKGLRAGLERIYRSDPLVDPAFYEGVANMQAFRNLLLGLAFFHCVVVGRRLYGPVGWNIPYTFNENDLRISLRQLRMFVSEAPMGEDVPLAMLTYTAGECNYGGKVTDGKDRRTLMVLLSRFYNDQVVAGGADLAPRAWAGTASAPVPLSSADCLLLEDSPYLSPEP</sequence>
<feature type="domain" description="Dynein heavy chain AAA lid" evidence="2">
    <location>
        <begin position="92"/>
        <end position="196"/>
    </location>
</feature>
<feature type="domain" description="Dynein heavy chain region D6 P-loop" evidence="1">
    <location>
        <begin position="1"/>
        <end position="57"/>
    </location>
</feature>
<protein>
    <recommendedName>
        <fullName evidence="5">Dynein heavy chain AAA lid domain-containing protein</fullName>
    </recommendedName>
</protein>
<evidence type="ECO:0000313" key="4">
    <source>
        <dbReference type="Proteomes" id="UP000485058"/>
    </source>
</evidence>
<dbReference type="Pfam" id="PF18198">
    <property type="entry name" value="AAA_lid_11"/>
    <property type="match status" value="1"/>
</dbReference>
<evidence type="ECO:0000259" key="1">
    <source>
        <dbReference type="Pfam" id="PF03028"/>
    </source>
</evidence>
<dbReference type="Gene3D" id="3.40.50.300">
    <property type="entry name" value="P-loop containing nucleotide triphosphate hydrolases"/>
    <property type="match status" value="1"/>
</dbReference>
<dbReference type="GO" id="GO:0008569">
    <property type="term" value="F:minus-end-directed microtubule motor activity"/>
    <property type="evidence" value="ECO:0007669"/>
    <property type="project" value="InterPro"/>
</dbReference>
<gene>
    <name evidence="3" type="ORF">HaLaN_07018</name>
</gene>
<dbReference type="InterPro" id="IPR042219">
    <property type="entry name" value="AAA_lid_11_sf"/>
</dbReference>
<evidence type="ECO:0008006" key="5">
    <source>
        <dbReference type="Google" id="ProtNLM"/>
    </source>
</evidence>
<dbReference type="Pfam" id="PF03028">
    <property type="entry name" value="Dynein_heavy"/>
    <property type="match status" value="1"/>
</dbReference>
<dbReference type="InterPro" id="IPR026983">
    <property type="entry name" value="DHC"/>
</dbReference>
<comment type="caution">
    <text evidence="3">The sequence shown here is derived from an EMBL/GenBank/DDBJ whole genome shotgun (WGS) entry which is preliminary data.</text>
</comment>
<dbReference type="AlphaFoldDB" id="A0A699YNE1"/>
<feature type="non-terminal residue" evidence="3">
    <location>
        <position position="1"/>
    </location>
</feature>